<evidence type="ECO:0008006" key="7">
    <source>
        <dbReference type="Google" id="ProtNLM"/>
    </source>
</evidence>
<proteinExistence type="predicted"/>
<keyword evidence="1" id="KW-0732">Signal</keyword>
<evidence type="ECO:0000259" key="3">
    <source>
        <dbReference type="Pfam" id="PF07587"/>
    </source>
</evidence>
<dbReference type="eggNOG" id="COG2010">
    <property type="taxonomic scope" value="Bacteria"/>
</dbReference>
<evidence type="ECO:0000313" key="5">
    <source>
        <dbReference type="EMBL" id="EAQ82777.1"/>
    </source>
</evidence>
<evidence type="ECO:0000259" key="2">
    <source>
        <dbReference type="Pfam" id="PF07583"/>
    </source>
</evidence>
<dbReference type="GO" id="GO:0009055">
    <property type="term" value="F:electron transfer activity"/>
    <property type="evidence" value="ECO:0007669"/>
    <property type="project" value="InterPro"/>
</dbReference>
<dbReference type="GO" id="GO:0020037">
    <property type="term" value="F:heme binding"/>
    <property type="evidence" value="ECO:0007669"/>
    <property type="project" value="InterPro"/>
</dbReference>
<dbReference type="InterPro" id="IPR011444">
    <property type="entry name" value="DUF1549"/>
</dbReference>
<organism evidence="5 6">
    <name type="scientific">Blastopirellula marina DSM 3645</name>
    <dbReference type="NCBI Taxonomy" id="314230"/>
    <lineage>
        <taxon>Bacteria</taxon>
        <taxon>Pseudomonadati</taxon>
        <taxon>Planctomycetota</taxon>
        <taxon>Planctomycetia</taxon>
        <taxon>Pirellulales</taxon>
        <taxon>Pirellulaceae</taxon>
        <taxon>Blastopirellula</taxon>
    </lineage>
</organism>
<evidence type="ECO:0000313" key="6">
    <source>
        <dbReference type="Proteomes" id="UP000004358"/>
    </source>
</evidence>
<evidence type="ECO:0000259" key="4">
    <source>
        <dbReference type="Pfam" id="PF07635"/>
    </source>
</evidence>
<dbReference type="AlphaFoldDB" id="A3ZLZ4"/>
<dbReference type="Pfam" id="PF07635">
    <property type="entry name" value="PSCyt1"/>
    <property type="match status" value="1"/>
</dbReference>
<dbReference type="InterPro" id="IPR022655">
    <property type="entry name" value="DUF1553"/>
</dbReference>
<dbReference type="PANTHER" id="PTHR35889:SF3">
    <property type="entry name" value="F-BOX DOMAIN-CONTAINING PROTEIN"/>
    <property type="match status" value="1"/>
</dbReference>
<feature type="chain" id="PRO_5002663502" description="Cytochrome c domain-containing protein" evidence="1">
    <location>
        <begin position="24"/>
        <end position="1120"/>
    </location>
</feature>
<dbReference type="OrthoDB" id="127107at2"/>
<feature type="domain" description="Cytochrome C Planctomycete-type" evidence="4">
    <location>
        <begin position="50"/>
        <end position="108"/>
    </location>
</feature>
<name>A3ZLZ4_9BACT</name>
<dbReference type="InterPro" id="IPR036909">
    <property type="entry name" value="Cyt_c-like_dom_sf"/>
</dbReference>
<dbReference type="RefSeq" id="WP_002655647.1">
    <property type="nucleotide sequence ID" value="NZ_CH672377.1"/>
</dbReference>
<sequence>MSRRNIALLLVMLAASLTTRSQAADQPQEFPPADVEFFEKEVRPILVRHCYECHSAEAEEPAGNLRLDSRAAILGGGDSGAAIEVGQPDESLLVDAINWGDLYEMPPKSKMSDAEIATLTRWVQIGAPWPQEAGPAFVRKVFDIDARKSQHWAWRPLAHPLPPKVSHADWPQDNIDRFVLAKLEQHKITPNEPADPRTWLRRVYFDLIGLPPAPAQIDAFLADPSRDAKTQVVDRLLASPQFGEKWARHWLDLMRYGESRGHEFDYDIPNVHEYRDYVIRALNNDLPYDQFVIEHLAGDLLEQPRLHPDERFNESILGTGFWHLGEWVHSPVDIRKDEADRFDNMVDVMGKSFMALTIACARCHDHKFDAISQADYYRQFGFLQSSEYRQVRFETMEHNGQVAAQLAQLDEQTRAALTKVLDESASARQTKWKSLYLAARTVIQTPNADRTAIAEKHGVSVEQLSGLVRQLQQAAGESQHPLHPFGKLAAMADDQRTETLRSFAEEPKAPAPVLFDFAHADEKQWRTNGYAFGLAPQRIGQLQLSTDGMPIGVRTAGAAVRDVRWNKLGRAKDVQHEQGKIANWDQAGRTVRTPTFELTDGRVYYLVRGSGRAFAVIDSHRMINGPLHGASLHTWKQDAAAGPQWITHDLRDYQGHRIHLEFSPEGDEPLEILQVAEGAAAPRYDAPTTVPLAGIVLDPNDDSQQPSDARLANAFADFLNRAAASIGDSAQPAAALLADWLVKNRSLIFDHDRDLDIQLRQIAENHKTQEAELVQQIRFRSRLAPAMWDGSGENERVMIRGATKNLGDEAQRGLPVALGGSHEFDALGSGRLQMAHEMMSPDNPFASRVIVNRLWHHLLGRGIVASVDNFGVLGEEPTHPELLDYLATEFIADDWSLKRMIRRIVLTQTYAMSSEPGGAEETLDPQNKLLHRMRIRRLTGEAIRDEVLAISGRIDPQMYGPSVPTYLTEFMQGRGRPASGPIDGAGRRSVYLSIRRNFLSPTMLAFDVPQPASTVGRRNQSNVPAQALILLNDPMMYAEAQRWGAQVAQDQAPRTERIAAMFVTALGRPPYDEEAAAADAYFAERAEQLQLSAAAADNNAEIWGDLAHALFNVKDFIYIR</sequence>
<feature type="domain" description="DUF1553" evidence="3">
    <location>
        <begin position="830"/>
        <end position="1081"/>
    </location>
</feature>
<dbReference type="HOGENOM" id="CLU_005632_1_0_0"/>
<reference evidence="5 6" key="1">
    <citation type="submission" date="2006-02" db="EMBL/GenBank/DDBJ databases">
        <authorList>
            <person name="Amann R."/>
            <person name="Ferriera S."/>
            <person name="Johnson J."/>
            <person name="Kravitz S."/>
            <person name="Halpern A."/>
            <person name="Remington K."/>
            <person name="Beeson K."/>
            <person name="Tran B."/>
            <person name="Rogers Y.-H."/>
            <person name="Friedman R."/>
            <person name="Venter J.C."/>
        </authorList>
    </citation>
    <scope>NUCLEOTIDE SEQUENCE [LARGE SCALE GENOMIC DNA]</scope>
    <source>
        <strain evidence="5 6">DSM 3645</strain>
    </source>
</reference>
<accession>A3ZLZ4</accession>
<dbReference type="EMBL" id="AANZ01000001">
    <property type="protein sequence ID" value="EAQ82777.1"/>
    <property type="molecule type" value="Genomic_DNA"/>
</dbReference>
<dbReference type="SUPFAM" id="SSF46626">
    <property type="entry name" value="Cytochrome c"/>
    <property type="match status" value="1"/>
</dbReference>
<feature type="signal peptide" evidence="1">
    <location>
        <begin position="1"/>
        <end position="23"/>
    </location>
</feature>
<comment type="caution">
    <text evidence="5">The sequence shown here is derived from an EMBL/GenBank/DDBJ whole genome shotgun (WGS) entry which is preliminary data.</text>
</comment>
<evidence type="ECO:0000256" key="1">
    <source>
        <dbReference type="SAM" id="SignalP"/>
    </source>
</evidence>
<dbReference type="Pfam" id="PF07583">
    <property type="entry name" value="PSCyt2"/>
    <property type="match status" value="1"/>
</dbReference>
<dbReference type="Pfam" id="PF07587">
    <property type="entry name" value="PSD1"/>
    <property type="match status" value="1"/>
</dbReference>
<protein>
    <recommendedName>
        <fullName evidence="7">Cytochrome c domain-containing protein</fullName>
    </recommendedName>
</protein>
<dbReference type="PANTHER" id="PTHR35889">
    <property type="entry name" value="CYCLOINULO-OLIGOSACCHARIDE FRUCTANOTRANSFERASE-RELATED"/>
    <property type="match status" value="1"/>
</dbReference>
<dbReference type="STRING" id="314230.DSM3645_10267"/>
<gene>
    <name evidence="5" type="ORF">DSM3645_10267</name>
</gene>
<feature type="domain" description="DUF1549" evidence="2">
    <location>
        <begin position="174"/>
        <end position="387"/>
    </location>
</feature>
<dbReference type="Proteomes" id="UP000004358">
    <property type="component" value="Unassembled WGS sequence"/>
</dbReference>
<dbReference type="InterPro" id="IPR011429">
    <property type="entry name" value="Cyt_c_Planctomycete-type"/>
</dbReference>